<dbReference type="InterPro" id="IPR023187">
    <property type="entry name" value="Tscrpt_reg_MarR-type_CS"/>
</dbReference>
<feature type="region of interest" description="Disordered" evidence="4">
    <location>
        <begin position="1"/>
        <end position="80"/>
    </location>
</feature>
<keyword evidence="3" id="KW-0804">Transcription</keyword>
<evidence type="ECO:0000313" key="6">
    <source>
        <dbReference type="EMBL" id="MST95878.1"/>
    </source>
</evidence>
<keyword evidence="7" id="KW-1185">Reference proteome</keyword>
<comment type="caution">
    <text evidence="6">The sequence shown here is derived from an EMBL/GenBank/DDBJ whole genome shotgun (WGS) entry which is preliminary data.</text>
</comment>
<dbReference type="PANTHER" id="PTHR33164:SF94">
    <property type="entry name" value="TRANSCRIPTIONAL REGULATORY PROTEIN-RELATED"/>
    <property type="match status" value="1"/>
</dbReference>
<protein>
    <submittedName>
        <fullName evidence="6">Winged helix-turn-helix transcriptional regulator</fullName>
    </submittedName>
</protein>
<gene>
    <name evidence="6" type="ORF">FYJ85_02315</name>
</gene>
<dbReference type="GO" id="GO:0003677">
    <property type="term" value="F:DNA binding"/>
    <property type="evidence" value="ECO:0007669"/>
    <property type="project" value="UniProtKB-KW"/>
</dbReference>
<dbReference type="PRINTS" id="PR00598">
    <property type="entry name" value="HTHMARR"/>
</dbReference>
<dbReference type="PROSITE" id="PS50995">
    <property type="entry name" value="HTH_MARR_2"/>
    <property type="match status" value="1"/>
</dbReference>
<dbReference type="EMBL" id="VUNS01000002">
    <property type="protein sequence ID" value="MST95878.1"/>
    <property type="molecule type" value="Genomic_DNA"/>
</dbReference>
<dbReference type="SUPFAM" id="SSF46785">
    <property type="entry name" value="Winged helix' DNA-binding domain"/>
    <property type="match status" value="1"/>
</dbReference>
<name>A0A844FZV3_9BACT</name>
<evidence type="ECO:0000256" key="4">
    <source>
        <dbReference type="SAM" id="MobiDB-lite"/>
    </source>
</evidence>
<evidence type="ECO:0000256" key="3">
    <source>
        <dbReference type="ARBA" id="ARBA00023163"/>
    </source>
</evidence>
<dbReference type="AlphaFoldDB" id="A0A844FZV3"/>
<accession>A0A844FZV3</accession>
<evidence type="ECO:0000256" key="1">
    <source>
        <dbReference type="ARBA" id="ARBA00023015"/>
    </source>
</evidence>
<dbReference type="PROSITE" id="PS01117">
    <property type="entry name" value="HTH_MARR_1"/>
    <property type="match status" value="1"/>
</dbReference>
<keyword evidence="2" id="KW-0238">DNA-binding</keyword>
<feature type="domain" description="HTH marR-type" evidence="5">
    <location>
        <begin position="109"/>
        <end position="245"/>
    </location>
</feature>
<dbReference type="SMART" id="SM00347">
    <property type="entry name" value="HTH_MARR"/>
    <property type="match status" value="1"/>
</dbReference>
<reference evidence="6 7" key="1">
    <citation type="submission" date="2019-08" db="EMBL/GenBank/DDBJ databases">
        <title>In-depth cultivation of the pig gut microbiome towards novel bacterial diversity and tailored functional studies.</title>
        <authorList>
            <person name="Wylensek D."/>
            <person name="Hitch T.C.A."/>
            <person name="Clavel T."/>
        </authorList>
    </citation>
    <scope>NUCLEOTIDE SEQUENCE [LARGE SCALE GENOMIC DNA]</scope>
    <source>
        <strain evidence="6 7">BBE-744-WT-12</strain>
    </source>
</reference>
<evidence type="ECO:0000259" key="5">
    <source>
        <dbReference type="PROSITE" id="PS50995"/>
    </source>
</evidence>
<dbReference type="InterPro" id="IPR039422">
    <property type="entry name" value="MarR/SlyA-like"/>
</dbReference>
<dbReference type="GO" id="GO:0003700">
    <property type="term" value="F:DNA-binding transcription factor activity"/>
    <property type="evidence" value="ECO:0007669"/>
    <property type="project" value="InterPro"/>
</dbReference>
<feature type="compositionally biased region" description="Basic and acidic residues" evidence="4">
    <location>
        <begin position="58"/>
        <end position="68"/>
    </location>
</feature>
<dbReference type="GO" id="GO:0006950">
    <property type="term" value="P:response to stress"/>
    <property type="evidence" value="ECO:0007669"/>
    <property type="project" value="TreeGrafter"/>
</dbReference>
<evidence type="ECO:0000256" key="2">
    <source>
        <dbReference type="ARBA" id="ARBA00023125"/>
    </source>
</evidence>
<feature type="compositionally biased region" description="Basic residues" evidence="4">
    <location>
        <begin position="19"/>
        <end position="46"/>
    </location>
</feature>
<dbReference type="PANTHER" id="PTHR33164">
    <property type="entry name" value="TRANSCRIPTIONAL REGULATOR, MARR FAMILY"/>
    <property type="match status" value="1"/>
</dbReference>
<keyword evidence="1" id="KW-0805">Transcription regulation</keyword>
<dbReference type="InterPro" id="IPR036390">
    <property type="entry name" value="WH_DNA-bd_sf"/>
</dbReference>
<dbReference type="Gene3D" id="1.10.10.10">
    <property type="entry name" value="Winged helix-like DNA-binding domain superfamily/Winged helix DNA-binding domain"/>
    <property type="match status" value="1"/>
</dbReference>
<sequence length="252" mass="28445">MDAGNERSRTRLPGPGHSGRLRHNDHRSHGGYRKPQQLRHVRHRRNPHETGLAGQTEETARHAPDGVRRASGVRPSRRRSPVQLRLNRGRFAGQKAFRAARSGRKARHDSGIGKNFLELVDNIRAVRNDSIAPGIGLITFPQLKLLRVLTRQFPDGARLKELAGKLRLTPGTVSTGIENLVRQGLLQRSADPADRRAVVIRLTDKGRRCRDAHFRFRNTVMDELLRDIPPEELDAFIAVPEKLNAGLRTRCR</sequence>
<organism evidence="6 7">
    <name type="scientific">Victivallis lenta</name>
    <dbReference type="NCBI Taxonomy" id="2606640"/>
    <lineage>
        <taxon>Bacteria</taxon>
        <taxon>Pseudomonadati</taxon>
        <taxon>Lentisphaerota</taxon>
        <taxon>Lentisphaeria</taxon>
        <taxon>Victivallales</taxon>
        <taxon>Victivallaceae</taxon>
        <taxon>Victivallis</taxon>
    </lineage>
</organism>
<proteinExistence type="predicted"/>
<dbReference type="Pfam" id="PF01047">
    <property type="entry name" value="MarR"/>
    <property type="match status" value="1"/>
</dbReference>
<dbReference type="Proteomes" id="UP000435649">
    <property type="component" value="Unassembled WGS sequence"/>
</dbReference>
<evidence type="ECO:0000313" key="7">
    <source>
        <dbReference type="Proteomes" id="UP000435649"/>
    </source>
</evidence>
<dbReference type="InterPro" id="IPR036388">
    <property type="entry name" value="WH-like_DNA-bd_sf"/>
</dbReference>
<dbReference type="InterPro" id="IPR000835">
    <property type="entry name" value="HTH_MarR-typ"/>
</dbReference>